<dbReference type="OrthoDB" id="8182981at2759"/>
<evidence type="ECO:0000256" key="7">
    <source>
        <dbReference type="ARBA" id="ARBA00023180"/>
    </source>
</evidence>
<dbReference type="PANTHER" id="PTHR42643:SF24">
    <property type="entry name" value="IONOTROPIC RECEPTOR 60A"/>
    <property type="match status" value="1"/>
</dbReference>
<keyword evidence="4 8" id="KW-1133">Transmembrane helix</keyword>
<dbReference type="AlphaFoldDB" id="A0A6H5I2R2"/>
<keyword evidence="3 8" id="KW-0812">Transmembrane</keyword>
<proteinExistence type="predicted"/>
<sequence length="244" mass="27682">MRIINADYTSVSFLTAASSRDVDVILKRLSSTSINRKNFSALNWSNESTEKCSDRVAIVSNLSEAKYFLQSHGRKFNATDWNGGMIGQVYYREVDLAFGGIWISLDNNEFVALTEPWSQTRIHFLVPRPRSYSNVWALARPLSPAVWLLVGLALLLESAYLRGRALRDPRVPRRYRHLAVSLAESLGRLLGSATARVPPPLRLQFVLWQLVAVVLIACYNSSLSARLTNPDFERRYTCLFYSFT</sequence>
<reference evidence="9 10" key="1">
    <citation type="submission" date="2020-02" db="EMBL/GenBank/DDBJ databases">
        <authorList>
            <person name="Ferguson B K."/>
        </authorList>
    </citation>
    <scope>NUCLEOTIDE SEQUENCE [LARGE SCALE GENOMIC DNA]</scope>
</reference>
<name>A0A6H5I2R2_9HYME</name>
<evidence type="ECO:0000256" key="2">
    <source>
        <dbReference type="ARBA" id="ARBA00022475"/>
    </source>
</evidence>
<dbReference type="Gene3D" id="3.40.190.10">
    <property type="entry name" value="Periplasmic binding protein-like II"/>
    <property type="match status" value="1"/>
</dbReference>
<evidence type="ECO:0000256" key="6">
    <source>
        <dbReference type="ARBA" id="ARBA00023170"/>
    </source>
</evidence>
<protein>
    <recommendedName>
        <fullName evidence="11">Ionotropic glutamate receptor C-terminal domain-containing protein</fullName>
    </recommendedName>
</protein>
<keyword evidence="6" id="KW-0675">Receptor</keyword>
<evidence type="ECO:0000256" key="8">
    <source>
        <dbReference type="SAM" id="Phobius"/>
    </source>
</evidence>
<dbReference type="SUPFAM" id="SSF53850">
    <property type="entry name" value="Periplasmic binding protein-like II"/>
    <property type="match status" value="1"/>
</dbReference>
<evidence type="ECO:0000313" key="10">
    <source>
        <dbReference type="Proteomes" id="UP000479190"/>
    </source>
</evidence>
<evidence type="ECO:0000256" key="3">
    <source>
        <dbReference type="ARBA" id="ARBA00022692"/>
    </source>
</evidence>
<organism evidence="9 10">
    <name type="scientific">Trichogramma brassicae</name>
    <dbReference type="NCBI Taxonomy" id="86971"/>
    <lineage>
        <taxon>Eukaryota</taxon>
        <taxon>Metazoa</taxon>
        <taxon>Ecdysozoa</taxon>
        <taxon>Arthropoda</taxon>
        <taxon>Hexapoda</taxon>
        <taxon>Insecta</taxon>
        <taxon>Pterygota</taxon>
        <taxon>Neoptera</taxon>
        <taxon>Endopterygota</taxon>
        <taxon>Hymenoptera</taxon>
        <taxon>Apocrita</taxon>
        <taxon>Proctotrupomorpha</taxon>
        <taxon>Chalcidoidea</taxon>
        <taxon>Trichogrammatidae</taxon>
        <taxon>Trichogramma</taxon>
    </lineage>
</organism>
<dbReference type="EMBL" id="CADCXV010000502">
    <property type="protein sequence ID" value="CAB0030637.1"/>
    <property type="molecule type" value="Genomic_DNA"/>
</dbReference>
<keyword evidence="7" id="KW-0325">Glycoprotein</keyword>
<evidence type="ECO:0000256" key="4">
    <source>
        <dbReference type="ARBA" id="ARBA00022989"/>
    </source>
</evidence>
<comment type="subcellular location">
    <subcellularLocation>
        <location evidence="1">Cell membrane</location>
        <topology evidence="1">Multi-pass membrane protein</topology>
    </subcellularLocation>
</comment>
<dbReference type="Proteomes" id="UP000479190">
    <property type="component" value="Unassembled WGS sequence"/>
</dbReference>
<dbReference type="InterPro" id="IPR052192">
    <property type="entry name" value="Insect_Ionotropic_Sensory_Rcpt"/>
</dbReference>
<keyword evidence="2" id="KW-1003">Cell membrane</keyword>
<evidence type="ECO:0000256" key="5">
    <source>
        <dbReference type="ARBA" id="ARBA00023136"/>
    </source>
</evidence>
<feature type="transmembrane region" description="Helical" evidence="8">
    <location>
        <begin position="201"/>
        <end position="219"/>
    </location>
</feature>
<evidence type="ECO:0000256" key="1">
    <source>
        <dbReference type="ARBA" id="ARBA00004651"/>
    </source>
</evidence>
<evidence type="ECO:0008006" key="11">
    <source>
        <dbReference type="Google" id="ProtNLM"/>
    </source>
</evidence>
<dbReference type="PANTHER" id="PTHR42643">
    <property type="entry name" value="IONOTROPIC RECEPTOR 20A-RELATED"/>
    <property type="match status" value="1"/>
</dbReference>
<keyword evidence="10" id="KW-1185">Reference proteome</keyword>
<dbReference type="GO" id="GO:0005886">
    <property type="term" value="C:plasma membrane"/>
    <property type="evidence" value="ECO:0007669"/>
    <property type="project" value="UniProtKB-SubCell"/>
</dbReference>
<accession>A0A6H5I2R2</accession>
<gene>
    <name evidence="9" type="ORF">TBRA_LOCUS2634</name>
</gene>
<dbReference type="Gene3D" id="1.10.287.70">
    <property type="match status" value="1"/>
</dbReference>
<keyword evidence="5 8" id="KW-0472">Membrane</keyword>
<evidence type="ECO:0000313" key="9">
    <source>
        <dbReference type="EMBL" id="CAB0030637.1"/>
    </source>
</evidence>